<dbReference type="EMBL" id="JABFTP020000144">
    <property type="protein sequence ID" value="KAL3281791.1"/>
    <property type="molecule type" value="Genomic_DNA"/>
</dbReference>
<proteinExistence type="predicted"/>
<keyword evidence="3" id="KW-1185">Reference proteome</keyword>
<gene>
    <name evidence="2" type="ORF">HHI36_004992</name>
</gene>
<comment type="caution">
    <text evidence="2">The sequence shown here is derived from an EMBL/GenBank/DDBJ whole genome shotgun (WGS) entry which is preliminary data.</text>
</comment>
<feature type="compositionally biased region" description="Low complexity" evidence="1">
    <location>
        <begin position="1"/>
        <end position="13"/>
    </location>
</feature>
<reference evidence="2 3" key="1">
    <citation type="journal article" date="2021" name="BMC Biol.">
        <title>Horizontally acquired antibacterial genes associated with adaptive radiation of ladybird beetles.</title>
        <authorList>
            <person name="Li H.S."/>
            <person name="Tang X.F."/>
            <person name="Huang Y.H."/>
            <person name="Xu Z.Y."/>
            <person name="Chen M.L."/>
            <person name="Du X.Y."/>
            <person name="Qiu B.Y."/>
            <person name="Chen P.T."/>
            <person name="Zhang W."/>
            <person name="Slipinski A."/>
            <person name="Escalona H.E."/>
            <person name="Waterhouse R.M."/>
            <person name="Zwick A."/>
            <person name="Pang H."/>
        </authorList>
    </citation>
    <scope>NUCLEOTIDE SEQUENCE [LARGE SCALE GENOMIC DNA]</scope>
    <source>
        <strain evidence="2">SYSU2018</strain>
    </source>
</reference>
<evidence type="ECO:0000313" key="3">
    <source>
        <dbReference type="Proteomes" id="UP001516400"/>
    </source>
</evidence>
<accession>A0ABD2NSV5</accession>
<organism evidence="2 3">
    <name type="scientific">Cryptolaemus montrouzieri</name>
    <dbReference type="NCBI Taxonomy" id="559131"/>
    <lineage>
        <taxon>Eukaryota</taxon>
        <taxon>Metazoa</taxon>
        <taxon>Ecdysozoa</taxon>
        <taxon>Arthropoda</taxon>
        <taxon>Hexapoda</taxon>
        <taxon>Insecta</taxon>
        <taxon>Pterygota</taxon>
        <taxon>Neoptera</taxon>
        <taxon>Endopterygota</taxon>
        <taxon>Coleoptera</taxon>
        <taxon>Polyphaga</taxon>
        <taxon>Cucujiformia</taxon>
        <taxon>Coccinelloidea</taxon>
        <taxon>Coccinellidae</taxon>
        <taxon>Scymninae</taxon>
        <taxon>Scymnini</taxon>
        <taxon>Cryptolaemus</taxon>
    </lineage>
</organism>
<protein>
    <submittedName>
        <fullName evidence="2">Uncharacterized protein</fullName>
    </submittedName>
</protein>
<dbReference type="AlphaFoldDB" id="A0ABD2NSV5"/>
<dbReference type="Proteomes" id="UP001516400">
    <property type="component" value="Unassembled WGS sequence"/>
</dbReference>
<evidence type="ECO:0000313" key="2">
    <source>
        <dbReference type="EMBL" id="KAL3281791.1"/>
    </source>
</evidence>
<name>A0ABD2NSV5_9CUCU</name>
<feature type="region of interest" description="Disordered" evidence="1">
    <location>
        <begin position="1"/>
        <end position="45"/>
    </location>
</feature>
<evidence type="ECO:0000256" key="1">
    <source>
        <dbReference type="SAM" id="MobiDB-lite"/>
    </source>
</evidence>
<sequence length="92" mass="10257">MARTNANAGSETSAEGEGELENVKEHLSRNKLKYVGQKPEDARSKEMERRVGRIIVLIQQQLDEVFTLNDLVDVVHAAADTVCEIHKTIPTI</sequence>